<organism evidence="1 2">
    <name type="scientific">Candidatus Fervidibacter japonicus</name>
    <dbReference type="NCBI Taxonomy" id="2035412"/>
    <lineage>
        <taxon>Bacteria</taxon>
        <taxon>Candidatus Fervidibacterota</taxon>
        <taxon>Candidatus Fervidibacter</taxon>
    </lineage>
</organism>
<gene>
    <name evidence="1" type="ORF">HRbin17_01099</name>
</gene>
<dbReference type="AlphaFoldDB" id="A0A2H5XBN7"/>
<comment type="caution">
    <text evidence="1">The sequence shown here is derived from an EMBL/GenBank/DDBJ whole genome shotgun (WGS) entry which is preliminary data.</text>
</comment>
<proteinExistence type="predicted"/>
<sequence>MFRRLGVVSIVTGLLVAGLHAAPYPMPVLCLGVADRSGSRSNDYSAIVLQALTDALNRTGVFAVKVAEDPNLPKRLPLDAAELVAVGEAAKAPSVLQAVIANAVTRSERNGVTASLTLEAVRASVAAPRVIWKARAVAQGRGDHAPAAFARAAQTAAEEVARQLATAAQLRGQVLLPPAYTFLDPVHPAGRERFYAPTVRISLDLIVGLPVGAEVAIVRGNRPIAAGRVVEVDYGSSLVALTCWEPAERLQIGDVVTVTYLPQRSADLPLPLRKEKDFRRAERDFAVAAFIAGVAAAFVGE</sequence>
<evidence type="ECO:0000313" key="1">
    <source>
        <dbReference type="EMBL" id="GBC98585.1"/>
    </source>
</evidence>
<dbReference type="Proteomes" id="UP000236173">
    <property type="component" value="Unassembled WGS sequence"/>
</dbReference>
<protein>
    <submittedName>
        <fullName evidence="1">Uncharacterized protein</fullName>
    </submittedName>
</protein>
<accession>A0A2H5XBN7</accession>
<evidence type="ECO:0000313" key="2">
    <source>
        <dbReference type="Proteomes" id="UP000236173"/>
    </source>
</evidence>
<dbReference type="EMBL" id="BEHT01000012">
    <property type="protein sequence ID" value="GBC98585.1"/>
    <property type="molecule type" value="Genomic_DNA"/>
</dbReference>
<reference evidence="2" key="1">
    <citation type="submission" date="2017-09" db="EMBL/GenBank/DDBJ databases">
        <title>Metaegenomics of thermophilic ammonia-oxidizing enrichment culture.</title>
        <authorList>
            <person name="Kato S."/>
            <person name="Suzuki K."/>
        </authorList>
    </citation>
    <scope>NUCLEOTIDE SEQUENCE [LARGE SCALE GENOMIC DNA]</scope>
</reference>
<name>A0A2H5XBN7_9BACT</name>